<dbReference type="PROSITE" id="PS50138">
    <property type="entry name" value="BRCA2_REPEAT"/>
    <property type="match status" value="1"/>
</dbReference>
<dbReference type="GO" id="GO:0000724">
    <property type="term" value="P:double-strand break repair via homologous recombination"/>
    <property type="evidence" value="ECO:0007669"/>
    <property type="project" value="InterPro"/>
</dbReference>
<sequence>MDKKNISTSARKPPFFEMFKSQYCESDLGPISLNWFEELTSEAPPFSIKRIEDHDNKSDHLDQSTFKTPMAKLSLSSLAASTPVIFKEQNKAVQLFASPIKEVGISDTETGGNFSETWRMRAQTDKSNDTAADPSSSCLLASPSILRETCGTPQVLRRSLLNTPNIFELQTPKCISESLGAEADPDMSWTSSLATPPTLSPTVIIDRGNNSLSGTEQHKRIELIMCSLFCKYGRSLTKNSMNRESISQIERVCAESDSKIHSFKLLLNGSFGKNISSIKLDGYKMSPDIPKDEDTHDSEKSVAPTCFCGSKKLLRKVKTVRQTSFDKICDESQENNEAITDSKQGSVTEDKKQFICSKCDLQTNMLPNNRLQKHSENQKSLVREEEMSSSLLSSWSQLDLSEIGITQLEKESSCCTGSSSDRNQPSVVKEYTSTKSLESFMLNTTHMDGEKLLNISFHEKLPPPETSPSPMAILNKNCPPLVGVSKPEQASFVSVSEGNPFSVGNTTFADLSEVNNNCCGDYSGQNCKMPCDPLQDNILSAATRDGRRLTKSGLNAMSKISSLKRRPKKFIYNIDNTVYQKEGITHGDGSSACLAPACPDLRSSISDVSESLIRNDGQTEEVSDTKRQFVDKKWQLEADKNCILSNDFYETLCNKSMSTENNLTSAALQKDSKKESTTLTSHTAASQPIETSENMLCGISAKEASHSENSGDFSTLPEADLEDFALSMQVSKKGNKQSDLELIAQCSSSVCPQMAELRYQSKKEPNAATDECSELLISEENLNTRQLLPLDSKENDSARRQSWLECINHSKRDSFTGFKTASDKQIELSNNVIQKGKLLFKDIEDMFLENFPSDEMQSISNQNAQKHPEIFSLGRYEMNETPSNLSLVSDSVMNNAEFNDKQNIPSECVIISSQNMFKNQLFGGRQFLTASQEAEVAELSNILEESGSQFEFTQFRKHRTVECDNTCETNGTNLDIWTDTGF</sequence>
<dbReference type="Proteomes" id="UP001142489">
    <property type="component" value="Unassembled WGS sequence"/>
</dbReference>
<protein>
    <recommendedName>
        <fullName evidence="7">Breast cancer type 2 susceptibility protein</fullName>
    </recommendedName>
</protein>
<evidence type="ECO:0008006" key="7">
    <source>
        <dbReference type="Google" id="ProtNLM"/>
    </source>
</evidence>
<gene>
    <name evidence="5" type="ORF">JRQ81_019755</name>
</gene>
<name>A0A9Q1AY98_9SAUR</name>
<keyword evidence="2" id="KW-0227">DNA damage</keyword>
<dbReference type="GO" id="GO:0005634">
    <property type="term" value="C:nucleus"/>
    <property type="evidence" value="ECO:0007669"/>
    <property type="project" value="TreeGrafter"/>
</dbReference>
<dbReference type="EMBL" id="JAPFRF010000010">
    <property type="protein sequence ID" value="KAJ7320244.1"/>
    <property type="molecule type" value="Genomic_DNA"/>
</dbReference>
<keyword evidence="6" id="KW-1185">Reference proteome</keyword>
<evidence type="ECO:0000256" key="3">
    <source>
        <dbReference type="ARBA" id="ARBA00023204"/>
    </source>
</evidence>
<keyword evidence="1" id="KW-0677">Repeat</keyword>
<comment type="caution">
    <text evidence="5">The sequence shown here is derived from an EMBL/GenBank/DDBJ whole genome shotgun (WGS) entry which is preliminary data.</text>
</comment>
<evidence type="ECO:0000313" key="5">
    <source>
        <dbReference type="EMBL" id="KAJ7320244.1"/>
    </source>
</evidence>
<evidence type="ECO:0000256" key="1">
    <source>
        <dbReference type="ARBA" id="ARBA00022737"/>
    </source>
</evidence>
<dbReference type="AlphaFoldDB" id="A0A9Q1AY98"/>
<dbReference type="InterPro" id="IPR015525">
    <property type="entry name" value="BRCA2"/>
</dbReference>
<dbReference type="PANTHER" id="PTHR11289">
    <property type="entry name" value="BREAST CANCER TYPE 2 SUSCEPTIBILITY PROTEIN BRCA2"/>
    <property type="match status" value="1"/>
</dbReference>
<organism evidence="5 6">
    <name type="scientific">Phrynocephalus forsythii</name>
    <dbReference type="NCBI Taxonomy" id="171643"/>
    <lineage>
        <taxon>Eukaryota</taxon>
        <taxon>Metazoa</taxon>
        <taxon>Chordata</taxon>
        <taxon>Craniata</taxon>
        <taxon>Vertebrata</taxon>
        <taxon>Euteleostomi</taxon>
        <taxon>Lepidosauria</taxon>
        <taxon>Squamata</taxon>
        <taxon>Bifurcata</taxon>
        <taxon>Unidentata</taxon>
        <taxon>Episquamata</taxon>
        <taxon>Toxicofera</taxon>
        <taxon>Iguania</taxon>
        <taxon>Acrodonta</taxon>
        <taxon>Agamidae</taxon>
        <taxon>Agaminae</taxon>
        <taxon>Phrynocephalus</taxon>
    </lineage>
</organism>
<reference evidence="5" key="1">
    <citation type="journal article" date="2023" name="DNA Res.">
        <title>Chromosome-level genome assembly of Phrynocephalus forsythii using third-generation DNA sequencing and Hi-C analysis.</title>
        <authorList>
            <person name="Qi Y."/>
            <person name="Zhao W."/>
            <person name="Zhao Y."/>
            <person name="Niu C."/>
            <person name="Cao S."/>
            <person name="Zhang Y."/>
        </authorList>
    </citation>
    <scope>NUCLEOTIDE SEQUENCE</scope>
    <source>
        <tissue evidence="5">Muscle</tissue>
    </source>
</reference>
<evidence type="ECO:0000313" key="6">
    <source>
        <dbReference type="Proteomes" id="UP001142489"/>
    </source>
</evidence>
<proteinExistence type="predicted"/>
<accession>A0A9Q1AY98</accession>
<dbReference type="PANTHER" id="PTHR11289:SF0">
    <property type="entry name" value="BREAST CANCER TYPE 2 SUSCEPTIBILITY PROTEIN"/>
    <property type="match status" value="1"/>
</dbReference>
<feature type="region of interest" description="Disordered" evidence="4">
    <location>
        <begin position="666"/>
        <end position="686"/>
    </location>
</feature>
<dbReference type="GO" id="GO:0006355">
    <property type="term" value="P:regulation of DNA-templated transcription"/>
    <property type="evidence" value="ECO:0007669"/>
    <property type="project" value="TreeGrafter"/>
</dbReference>
<dbReference type="OrthoDB" id="21095at2759"/>
<dbReference type="InterPro" id="IPR002093">
    <property type="entry name" value="BRCA2_repeat"/>
</dbReference>
<feature type="compositionally biased region" description="Polar residues" evidence="4">
    <location>
        <begin position="677"/>
        <end position="686"/>
    </location>
</feature>
<keyword evidence="3" id="KW-0234">DNA repair</keyword>
<evidence type="ECO:0000256" key="2">
    <source>
        <dbReference type="ARBA" id="ARBA00022763"/>
    </source>
</evidence>
<evidence type="ECO:0000256" key="4">
    <source>
        <dbReference type="SAM" id="MobiDB-lite"/>
    </source>
</evidence>
<dbReference type="Pfam" id="PF00634">
    <property type="entry name" value="BRCA2"/>
    <property type="match status" value="1"/>
</dbReference>